<feature type="transmembrane region" description="Helical" evidence="10">
    <location>
        <begin position="497"/>
        <end position="520"/>
    </location>
</feature>
<dbReference type="InterPro" id="IPR003856">
    <property type="entry name" value="LPS_length_determ_N"/>
</dbReference>
<evidence type="ECO:0000256" key="2">
    <source>
        <dbReference type="ARBA" id="ARBA00022475"/>
    </source>
</evidence>
<reference evidence="13 14" key="1">
    <citation type="submission" date="2023-11" db="EMBL/GenBank/DDBJ databases">
        <title>MicrobeMod: A computational toolkit for identifying prokaryotic methylation and restriction-modification with nanopore sequencing.</title>
        <authorList>
            <person name="Crits-Christoph A."/>
            <person name="Kang S.C."/>
            <person name="Lee H."/>
            <person name="Ostrov N."/>
        </authorList>
    </citation>
    <scope>NUCLEOTIDE SEQUENCE [LARGE SCALE GENOMIC DNA]</scope>
    <source>
        <strain evidence="13 14">ATCC 25935</strain>
    </source>
</reference>
<dbReference type="InterPro" id="IPR050445">
    <property type="entry name" value="Bact_polysacc_biosynth/exp"/>
</dbReference>
<feature type="domain" description="Polysaccharide chain length determinant N-terminal" evidence="11">
    <location>
        <begin position="46"/>
        <end position="130"/>
    </location>
</feature>
<dbReference type="PANTHER" id="PTHR32309">
    <property type="entry name" value="TYROSINE-PROTEIN KINASE"/>
    <property type="match status" value="1"/>
</dbReference>
<evidence type="ECO:0000256" key="9">
    <source>
        <dbReference type="SAM" id="MobiDB-lite"/>
    </source>
</evidence>
<keyword evidence="14" id="KW-1185">Reference proteome</keyword>
<keyword evidence="2" id="KW-1003">Cell membrane</keyword>
<evidence type="ECO:0000313" key="13">
    <source>
        <dbReference type="EMBL" id="WQH02528.1"/>
    </source>
</evidence>
<dbReference type="InterPro" id="IPR005702">
    <property type="entry name" value="Wzc-like_C"/>
</dbReference>
<feature type="domain" description="Tyrosine-protein kinase G-rich" evidence="12">
    <location>
        <begin position="439"/>
        <end position="516"/>
    </location>
</feature>
<comment type="subcellular location">
    <subcellularLocation>
        <location evidence="1">Cell membrane</location>
        <topology evidence="1">Multi-pass membrane protein</topology>
    </subcellularLocation>
</comment>
<sequence length="779" mass="84534">MDAPRDADTSRMLRPLPGVAQPARLIEHPASPAPPDPTMLAWRAWFRALAARRWLIVAVTALCTLAALGYALVAPPVYQANMLLHVEEEQPNASKNILNEVSSLFETKKAAIAEMELLRSRLVVAPAVDTLRLYIHARPRYFPLGGEWIAQRRGGQLSVPGLFERGGYAWGSEKIDVAVFDVPSQWYGRQFRITALGGQRWRLADSAGRTLLEGRVGQLARREIPAAIEAVEAIAADSAGMARAAGKIEASPPDVVELLVTRLRGAPGTRYLLRRTSRLAALESVQRALQISEQGKLSGIISVTLQGSDPQQVYATLSEIGREYMRQNLARRTEEAQKTLAFLDRQLPVAKQQLEAAEASYNGFRSGHDTIDLTQEVRIALDTLAASQARRSTLVQKRAELLGRFTDEHPVLQAVAQQMRENDREIAALEARIKRLPRIEQEQVRLERDVKVSTNLYTELLNTAQQLRLMAVGSIGTVRMVDMPVAPENTLKPNRPLIVMLGMVSGVFLGALLALAWRAVRGGIDAAERIEALLGPNTVHATIPHSRSQDRLRRHARRARKSGLSRQADQQLPATDLLAQAVPDDAAAESLRAFRATLQFVLPHSRNNVVCCLGPTRDVGAAFVSVNLALLLAAGGQRTLLVDADLRDGTLHDHFGLDRAAGLADCLAGMLQPHQALRAEVAPRLDFIAAGGAAPHQAELLQPGLFTDALARLGTRYDVMLVTAPPVLTAADALVVGASAGSVFVVARAGVTTEVQLGAAVERLNHAGIAPRGVVFNDV</sequence>
<evidence type="ECO:0000256" key="7">
    <source>
        <dbReference type="ARBA" id="ARBA00023136"/>
    </source>
</evidence>
<dbReference type="InterPro" id="IPR032807">
    <property type="entry name" value="GNVR"/>
</dbReference>
<evidence type="ECO:0000256" key="6">
    <source>
        <dbReference type="ARBA" id="ARBA00022989"/>
    </source>
</evidence>
<dbReference type="EMBL" id="CP140152">
    <property type="protein sequence ID" value="WQH02528.1"/>
    <property type="molecule type" value="Genomic_DNA"/>
</dbReference>
<evidence type="ECO:0000256" key="10">
    <source>
        <dbReference type="SAM" id="Phobius"/>
    </source>
</evidence>
<organism evidence="13 14">
    <name type="scientific">Duganella zoogloeoides</name>
    <dbReference type="NCBI Taxonomy" id="75659"/>
    <lineage>
        <taxon>Bacteria</taxon>
        <taxon>Pseudomonadati</taxon>
        <taxon>Pseudomonadota</taxon>
        <taxon>Betaproteobacteria</taxon>
        <taxon>Burkholderiales</taxon>
        <taxon>Oxalobacteraceae</taxon>
        <taxon>Telluria group</taxon>
        <taxon>Duganella</taxon>
    </lineage>
</organism>
<name>A0ABZ0XSJ9_9BURK</name>
<protein>
    <submittedName>
        <fullName evidence="13">GNVR domain-containing protein</fullName>
    </submittedName>
</protein>
<evidence type="ECO:0000256" key="5">
    <source>
        <dbReference type="ARBA" id="ARBA00022840"/>
    </source>
</evidence>
<feature type="coiled-coil region" evidence="8">
    <location>
        <begin position="326"/>
        <end position="360"/>
    </location>
</feature>
<evidence type="ECO:0000256" key="4">
    <source>
        <dbReference type="ARBA" id="ARBA00022741"/>
    </source>
</evidence>
<proteinExistence type="predicted"/>
<evidence type="ECO:0000256" key="3">
    <source>
        <dbReference type="ARBA" id="ARBA00022692"/>
    </source>
</evidence>
<feature type="transmembrane region" description="Helical" evidence="10">
    <location>
        <begin position="54"/>
        <end position="73"/>
    </location>
</feature>
<evidence type="ECO:0000256" key="8">
    <source>
        <dbReference type="SAM" id="Coils"/>
    </source>
</evidence>
<keyword evidence="7 10" id="KW-0472">Membrane</keyword>
<keyword evidence="5" id="KW-0067">ATP-binding</keyword>
<dbReference type="SUPFAM" id="SSF52540">
    <property type="entry name" value="P-loop containing nucleoside triphosphate hydrolases"/>
    <property type="match status" value="1"/>
</dbReference>
<dbReference type="PANTHER" id="PTHR32309:SF32">
    <property type="entry name" value="TYROSINE-PROTEIN KINASE ETK-RELATED"/>
    <property type="match status" value="1"/>
</dbReference>
<dbReference type="GeneID" id="43161875"/>
<evidence type="ECO:0000256" key="1">
    <source>
        <dbReference type="ARBA" id="ARBA00004651"/>
    </source>
</evidence>
<accession>A0ABZ0XSJ9</accession>
<keyword evidence="6 10" id="KW-1133">Transmembrane helix</keyword>
<evidence type="ECO:0000259" key="12">
    <source>
        <dbReference type="Pfam" id="PF13807"/>
    </source>
</evidence>
<keyword evidence="8" id="KW-0175">Coiled coil</keyword>
<keyword evidence="4" id="KW-0547">Nucleotide-binding</keyword>
<gene>
    <name evidence="13" type="ORF">SR858_15750</name>
</gene>
<evidence type="ECO:0000313" key="14">
    <source>
        <dbReference type="Proteomes" id="UP001326110"/>
    </source>
</evidence>
<feature type="compositionally biased region" description="Basic residues" evidence="9">
    <location>
        <begin position="552"/>
        <end position="563"/>
    </location>
</feature>
<dbReference type="Gene3D" id="3.40.50.300">
    <property type="entry name" value="P-loop containing nucleotide triphosphate hydrolases"/>
    <property type="match status" value="1"/>
</dbReference>
<dbReference type="Pfam" id="PF02706">
    <property type="entry name" value="Wzz"/>
    <property type="match status" value="1"/>
</dbReference>
<dbReference type="InterPro" id="IPR027417">
    <property type="entry name" value="P-loop_NTPase"/>
</dbReference>
<feature type="region of interest" description="Disordered" evidence="9">
    <location>
        <begin position="544"/>
        <end position="570"/>
    </location>
</feature>
<dbReference type="RefSeq" id="WP_019919954.1">
    <property type="nucleotide sequence ID" value="NZ_CP140152.1"/>
</dbReference>
<dbReference type="CDD" id="cd05387">
    <property type="entry name" value="BY-kinase"/>
    <property type="match status" value="1"/>
</dbReference>
<dbReference type="Pfam" id="PF23607">
    <property type="entry name" value="WZC_N"/>
    <property type="match status" value="1"/>
</dbReference>
<evidence type="ECO:0000259" key="11">
    <source>
        <dbReference type="Pfam" id="PF02706"/>
    </source>
</evidence>
<dbReference type="Proteomes" id="UP001326110">
    <property type="component" value="Chromosome"/>
</dbReference>
<dbReference type="Pfam" id="PF13807">
    <property type="entry name" value="GNVR"/>
    <property type="match status" value="1"/>
</dbReference>
<keyword evidence="3 10" id="KW-0812">Transmembrane</keyword>